<evidence type="ECO:0000313" key="2">
    <source>
        <dbReference type="Proteomes" id="UP000003836"/>
    </source>
</evidence>
<proteinExistence type="predicted"/>
<dbReference type="InterPro" id="IPR018724">
    <property type="entry name" value="2OG-Fe_dioxygenase"/>
</dbReference>
<organism evidence="1 2">
    <name type="scientific">Vibrio tubiashii ATCC 19109</name>
    <dbReference type="NCBI Taxonomy" id="1051646"/>
    <lineage>
        <taxon>Bacteria</taxon>
        <taxon>Pseudomonadati</taxon>
        <taxon>Pseudomonadota</taxon>
        <taxon>Gammaproteobacteria</taxon>
        <taxon>Vibrionales</taxon>
        <taxon>Vibrionaceae</taxon>
        <taxon>Vibrio</taxon>
        <taxon>Vibrio oreintalis group</taxon>
    </lineage>
</organism>
<dbReference type="RefSeq" id="WP_004743902.1">
    <property type="nucleotide sequence ID" value="NZ_AFWI01000079.1"/>
</dbReference>
<evidence type="ECO:0000313" key="1">
    <source>
        <dbReference type="EMBL" id="EGU57243.1"/>
    </source>
</evidence>
<dbReference type="EMBL" id="AFWI01000079">
    <property type="protein sequence ID" value="EGU57243.1"/>
    <property type="molecule type" value="Genomic_DNA"/>
</dbReference>
<evidence type="ECO:0008006" key="3">
    <source>
        <dbReference type="Google" id="ProtNLM"/>
    </source>
</evidence>
<keyword evidence="2" id="KW-1185">Reference proteome</keyword>
<dbReference type="Pfam" id="PF10014">
    <property type="entry name" value="2OG-Fe_Oxy_2"/>
    <property type="match status" value="1"/>
</dbReference>
<name>A0ABP2LPZ6_9VIBR</name>
<dbReference type="Gene3D" id="2.60.120.620">
    <property type="entry name" value="q2cbj1_9rhob like domain"/>
    <property type="match status" value="1"/>
</dbReference>
<dbReference type="Proteomes" id="UP000003836">
    <property type="component" value="Unassembled WGS sequence"/>
</dbReference>
<comment type="caution">
    <text evidence="1">The sequence shown here is derived from an EMBL/GenBank/DDBJ whole genome shotgun (WGS) entry which is preliminary data.</text>
</comment>
<sequence length="261" mass="29961">METVKKPIERHASVIAQILSQNSYVFVSGKQMTNLLTTNVDEVIRFKNCWNHLERDRYMADGGAYRYRRYGQFLKAKGGKQISMLPHEPYVQPSYINSLNGDIERHFEPLTDRFVTSPILERLLLLLSDVYDLAEEQATDWNIRLHPYRIIADEAEQGEPTPEGLHRDGVTYIASLMINKINVSGGETTITDDKGNTLESLTLDKTFDVVLANDEKTMHEVTAITPNSLDKYAYRDVLVIAFQKWRNKMTTATGQIKKRKF</sequence>
<gene>
    <name evidence="1" type="ORF">VITU9109_05955</name>
</gene>
<accession>A0ABP2LPZ6</accession>
<protein>
    <recommendedName>
        <fullName evidence="3">2OG-Fe dioxygenase family protein</fullName>
    </recommendedName>
</protein>
<reference evidence="1 2" key="1">
    <citation type="journal article" date="2012" name="Int. J. Syst. Evol. Microbiol.">
        <title>Vibrio caribbeanicus sp. nov., isolated from the marine sponge Scleritoderma cyanea.</title>
        <authorList>
            <person name="Hoffmann M."/>
            <person name="Monday S.R."/>
            <person name="Allard M.W."/>
            <person name="Strain E.A."/>
            <person name="Whittaker P."/>
            <person name="Naum M."/>
            <person name="McCarthy P.J."/>
            <person name="Lopez J.V."/>
            <person name="Fischer M."/>
            <person name="Brown E.W."/>
        </authorList>
    </citation>
    <scope>NUCLEOTIDE SEQUENCE [LARGE SCALE GENOMIC DNA]</scope>
    <source>
        <strain evidence="1 2">ATCC 19109</strain>
    </source>
</reference>